<evidence type="ECO:0000313" key="3">
    <source>
        <dbReference type="Proteomes" id="UP000199600"/>
    </source>
</evidence>
<feature type="compositionally biased region" description="Basic and acidic residues" evidence="1">
    <location>
        <begin position="45"/>
        <end position="54"/>
    </location>
</feature>
<feature type="region of interest" description="Disordered" evidence="1">
    <location>
        <begin position="1"/>
        <end position="63"/>
    </location>
</feature>
<reference evidence="2 3" key="1">
    <citation type="submission" date="2016-06" db="EMBL/GenBank/DDBJ databases">
        <authorList>
            <person name="Kjaerup R.B."/>
            <person name="Dalgaard T.S."/>
            <person name="Juul-Madsen H.R."/>
        </authorList>
    </citation>
    <scope>NUCLEOTIDE SEQUENCE [LARGE SCALE GENOMIC DNA]</scope>
    <source>
        <strain evidence="2">2</strain>
    </source>
</reference>
<dbReference type="Proteomes" id="UP000199600">
    <property type="component" value="Unassembled WGS sequence"/>
</dbReference>
<dbReference type="AlphaFoldDB" id="A0A1A8Y3Y0"/>
<evidence type="ECO:0000256" key="1">
    <source>
        <dbReference type="SAM" id="MobiDB-lite"/>
    </source>
</evidence>
<keyword evidence="3" id="KW-1185">Reference proteome</keyword>
<proteinExistence type="predicted"/>
<organism evidence="2 3">
    <name type="scientific">Candidatus Propionivibrio aalborgensis</name>
    <dbReference type="NCBI Taxonomy" id="1860101"/>
    <lineage>
        <taxon>Bacteria</taxon>
        <taxon>Pseudomonadati</taxon>
        <taxon>Pseudomonadota</taxon>
        <taxon>Betaproteobacteria</taxon>
        <taxon>Rhodocyclales</taxon>
        <taxon>Rhodocyclaceae</taxon>
        <taxon>Propionivibrio</taxon>
    </lineage>
</organism>
<name>A0A1A8Y3Y0_9RHOO</name>
<accession>A0A1A8Y3Y0</accession>
<evidence type="ECO:0000313" key="2">
    <source>
        <dbReference type="EMBL" id="SBT11083.1"/>
    </source>
</evidence>
<dbReference type="EMBL" id="FLQY01000391">
    <property type="protein sequence ID" value="SBT11083.1"/>
    <property type="molecule type" value="Genomic_DNA"/>
</dbReference>
<protein>
    <submittedName>
        <fullName evidence="2">Uncharacterized protein</fullName>
    </submittedName>
</protein>
<sequence length="63" mass="6832">MKPTLSTARRFARAKGRSDPESDPNGSDSDEQMDRTACSGAVSRRAVDVAGTRRRENHPRCGG</sequence>
<gene>
    <name evidence="2" type="ORF">PROAA_860041</name>
</gene>